<organism evidence="2 3">
    <name type="scientific">Desulforamulus aeronauticus DSM 10349</name>
    <dbReference type="NCBI Taxonomy" id="1121421"/>
    <lineage>
        <taxon>Bacteria</taxon>
        <taxon>Bacillati</taxon>
        <taxon>Bacillota</taxon>
        <taxon>Clostridia</taxon>
        <taxon>Eubacteriales</taxon>
        <taxon>Peptococcaceae</taxon>
        <taxon>Desulforamulus</taxon>
    </lineage>
</organism>
<dbReference type="CDD" id="cd04301">
    <property type="entry name" value="NAT_SF"/>
    <property type="match status" value="1"/>
</dbReference>
<proteinExistence type="predicted"/>
<reference evidence="3" key="1">
    <citation type="submission" date="2016-11" db="EMBL/GenBank/DDBJ databases">
        <authorList>
            <person name="Varghese N."/>
            <person name="Submissions S."/>
        </authorList>
    </citation>
    <scope>NUCLEOTIDE SEQUENCE [LARGE SCALE GENOMIC DNA]</scope>
    <source>
        <strain evidence="3">DSM 10349</strain>
    </source>
</reference>
<gene>
    <name evidence="2" type="ORF">SAMN02745123_01980</name>
</gene>
<dbReference type="GO" id="GO:0016747">
    <property type="term" value="F:acyltransferase activity, transferring groups other than amino-acyl groups"/>
    <property type="evidence" value="ECO:0007669"/>
    <property type="project" value="InterPro"/>
</dbReference>
<feature type="domain" description="N-acetyltransferase" evidence="1">
    <location>
        <begin position="193"/>
        <end position="363"/>
    </location>
</feature>
<dbReference type="SUPFAM" id="SSF55729">
    <property type="entry name" value="Acyl-CoA N-acyltransferases (Nat)"/>
    <property type="match status" value="1"/>
</dbReference>
<dbReference type="Gene3D" id="3.40.630.30">
    <property type="match status" value="1"/>
</dbReference>
<dbReference type="PANTHER" id="PTHR41368">
    <property type="entry name" value="PROTEIN YGHO"/>
    <property type="match status" value="1"/>
</dbReference>
<evidence type="ECO:0000313" key="2">
    <source>
        <dbReference type="EMBL" id="SHK47286.1"/>
    </source>
</evidence>
<dbReference type="RefSeq" id="WP_072913721.1">
    <property type="nucleotide sequence ID" value="NZ_FRAR01000014.1"/>
</dbReference>
<dbReference type="EMBL" id="FRAR01000014">
    <property type="protein sequence ID" value="SHK47286.1"/>
    <property type="molecule type" value="Genomic_DNA"/>
</dbReference>
<dbReference type="InterPro" id="IPR039968">
    <property type="entry name" value="BcerS-like"/>
</dbReference>
<sequence length="363" mass="41277">MVEIVKVSKPKEWRLFLDLPQQIYRRDPLWTPLPGKGQQLFQMQTNPILRHVRYECFLALEKGVPVGRIAAITDDLLPDQRVGLFGCFEAVNRSQVVQELLRAAASDLKNKGKKQMQGPVTMNTSQQVGLLVEGFQIPPQAYMPYNPPYYGELLEANGCSPLLDLYSYLWDGQIKRAATLKAVARRAARIPGIRWRTINLNDPWREGQRFAELHNKTMTNQWGFVPMNQEEAAAFLSGLRTYADPELLFYCEVNGEAVGVCLMMPDTGPQLRATRRSDFFPLFQVPRSRNLRVGVLGVIPEYRRRGIVALLIDRAVQLAYKKGYRRAELSLIMAGNKEMNSIITSAVGNSEKKVFRIYQKAVD</sequence>
<dbReference type="AlphaFoldDB" id="A0A1M6SRJ1"/>
<keyword evidence="3" id="KW-1185">Reference proteome</keyword>
<dbReference type="OrthoDB" id="9806005at2"/>
<dbReference type="Pfam" id="PF00583">
    <property type="entry name" value="Acetyltransf_1"/>
    <property type="match status" value="1"/>
</dbReference>
<dbReference type="PANTHER" id="PTHR41368:SF1">
    <property type="entry name" value="PROTEIN YGHO"/>
    <property type="match status" value="1"/>
</dbReference>
<protein>
    <recommendedName>
        <fullName evidence="1">N-acetyltransferase domain-containing protein</fullName>
    </recommendedName>
</protein>
<evidence type="ECO:0000259" key="1">
    <source>
        <dbReference type="PROSITE" id="PS51186"/>
    </source>
</evidence>
<dbReference type="InterPro" id="IPR016181">
    <property type="entry name" value="Acyl_CoA_acyltransferase"/>
</dbReference>
<dbReference type="PROSITE" id="PS51186">
    <property type="entry name" value="GNAT"/>
    <property type="match status" value="1"/>
</dbReference>
<dbReference type="InterPro" id="IPR000182">
    <property type="entry name" value="GNAT_dom"/>
</dbReference>
<accession>A0A1M6SRJ1</accession>
<evidence type="ECO:0000313" key="3">
    <source>
        <dbReference type="Proteomes" id="UP000183997"/>
    </source>
</evidence>
<dbReference type="Proteomes" id="UP000183997">
    <property type="component" value="Unassembled WGS sequence"/>
</dbReference>
<name>A0A1M6SRJ1_9FIRM</name>
<dbReference type="STRING" id="1121421.SAMN02745123_01980"/>